<name>G7WM59_METH6</name>
<dbReference type="Gene3D" id="3.40.1350.20">
    <property type="match status" value="8"/>
</dbReference>
<dbReference type="GeneID" id="12509506"/>
<evidence type="ECO:0000313" key="2">
    <source>
        <dbReference type="EMBL" id="AET63724.1"/>
    </source>
</evidence>
<feature type="region of interest" description="Disordered" evidence="1">
    <location>
        <begin position="27"/>
        <end position="55"/>
    </location>
</feature>
<feature type="region of interest" description="Disordered" evidence="1">
    <location>
        <begin position="136"/>
        <end position="157"/>
    </location>
</feature>
<reference evidence="2 3" key="1">
    <citation type="journal article" date="2012" name="PLoS ONE">
        <title>The genome characteristics and predicted function of methyl-group oxidation pathway in the obligate aceticlastic methanogens, Methanosaeta spp.</title>
        <authorList>
            <person name="Zhu J."/>
            <person name="Zheng H."/>
            <person name="Ai G."/>
            <person name="Zhang G."/>
            <person name="Liu D."/>
            <person name="Liu X."/>
            <person name="Dong X."/>
        </authorList>
    </citation>
    <scope>NUCLEOTIDE SEQUENCE [LARGE SCALE GENOMIC DNA]</scope>
    <source>
        <strain evidence="2 3">6Ac</strain>
    </source>
</reference>
<protein>
    <submittedName>
        <fullName evidence="2">Cna B domain protein</fullName>
    </submittedName>
</protein>
<dbReference type="KEGG" id="mhi:Mhar_0337"/>
<keyword evidence="3" id="KW-1185">Reference proteome</keyword>
<gene>
    <name evidence="2" type="ordered locus">Mhar_0337</name>
</gene>
<organism evidence="2 3">
    <name type="scientific">Methanothrix harundinacea (strain 6Ac)</name>
    <name type="common">Methanosaeta harundinacea</name>
    <dbReference type="NCBI Taxonomy" id="1110509"/>
    <lineage>
        <taxon>Archaea</taxon>
        <taxon>Methanobacteriati</taxon>
        <taxon>Methanobacteriota</taxon>
        <taxon>Stenosarchaea group</taxon>
        <taxon>Methanomicrobia</taxon>
        <taxon>Methanotrichales</taxon>
        <taxon>Methanotrichaceae</taxon>
        <taxon>Methanothrix</taxon>
    </lineage>
</organism>
<proteinExistence type="predicted"/>
<feature type="compositionally biased region" description="Polar residues" evidence="1">
    <location>
        <begin position="141"/>
        <end position="157"/>
    </location>
</feature>
<dbReference type="Proteomes" id="UP000005877">
    <property type="component" value="Chromosome"/>
</dbReference>
<feature type="compositionally biased region" description="Polar residues" evidence="1">
    <location>
        <begin position="34"/>
        <end position="52"/>
    </location>
</feature>
<sequence>MNVWIRDGKHAAPDSWDAFKVTPFKVNPAPAANQPPTVTSLNPNPSSPQNAGTPIKWTAAASDPDGDPISYKFFLKGPSTGDAWQQVQDWSATNFWDWVPAQQGDYEVNVWIRDGKHAAPDSWDAFKVTPFKVNPAPAANQPPTVTSLNPNPTSPQNAGTPIKWTAAASDPDGDPISYKFFLKGPSTGDAWQQVQDWSATNFWDWVPAQQGDYEVNVWIRDGKHAAPDSWDAFKVTPFKVNPAPAPNLPPKVDSLIPDKASPQSAGTTVVWTASSTDTDGDTVFYRFFLKGPGTSNNWVEKRGWSNIPTWSWTTTPADEGNNQVNVWIRDQNHAAADSWDDYKVVDYTVTAPNQIPVFNSLTPNPPSPQNVGATIRWTADATDPNPGDVVQFKFHLRGPSTGGAWEVVQEWSTKNWWDWKPSQQGDYEVNVWIRDGKHAGPDSWDAYKITPFKVNPAPTPNRPPTVTALTPNRPSPQIGGARITWTATASDPDGDPILYRFWMRGPSTGNVWKVVRDWSTSRTWTWSTSPGEIGQYDFCVYVRDGKHQPPSRYDDCTAYRGYHLIAIRPPNQPPVATALLPSWPSPQVAGSTITWTAFAADPDMDLLFFKFWLRGPATGNVWTVVRDWSTSNIWTWSTHPGDAGPYDVYVYVRDGRHSPPTSYDSSKGYGGYLLTAPVLVNRPPVVTALAPSRPSPQTAGARITWTATASDPDGDPILYKFWLRGPATGNAWKVVQDWSTSRTWGWTSTPGDVGNYDVYVYVRDGKHEPATRYDSAVGFSGYQLTPPVTVNRPPTATALSPSRPSPQTAGSTIVWTATASDPEGDPILYRFWLKGPATGNAWKVVQDWSTSRAWTWTSAPADAGEYSLYVYVRDGKHEPATRYDSAVGYSGYQLISPWGIYQLTSGDAIQDRPSLVSSADGHLLAYQSWEAGPRFNGDIFLKSFDLYWNQLQKVRATTDTAYQDTPSAIYADGYYYVAYVSDEAGNWDIFVKKYDGGLNLVETRRLTTSPADQDSPSLIRAGRDFYLAYQSWETGKSSGGDIFIERFSSSWTSIRKVRVTTEASYQDRPSLALGGDDRIYVAYASEESGNLDIFVRKYDRSLNPLEPKRRITTSPSSQDYPSLIAQSGEFNLIYSSDEGGSYDLYLERYSPSWTLIERARVTGTPGDEVYPSLSYSPIDGLLWAAYVLQDGTGSNIFVQPAASLESMASCWSSMDFSATRANSPYTLTVKFYGPSGALVDPSSLRLTWNPADAHLTGSTLRKVSTGSYSLDSRFGSAGPKTFTVSSTVAGCSAVSTVTVLVA</sequence>
<dbReference type="OrthoDB" id="146042at2157"/>
<dbReference type="RefSeq" id="WP_014585909.1">
    <property type="nucleotide sequence ID" value="NC_017527.1"/>
</dbReference>
<evidence type="ECO:0000313" key="3">
    <source>
        <dbReference type="Proteomes" id="UP000005877"/>
    </source>
</evidence>
<dbReference type="SUPFAM" id="SSF69304">
    <property type="entry name" value="Tricorn protease N-terminal domain"/>
    <property type="match status" value="1"/>
</dbReference>
<accession>G7WM59</accession>
<evidence type="ECO:0000256" key="1">
    <source>
        <dbReference type="SAM" id="MobiDB-lite"/>
    </source>
</evidence>
<dbReference type="EMBL" id="CP003117">
    <property type="protein sequence ID" value="AET63724.1"/>
    <property type="molecule type" value="Genomic_DNA"/>
</dbReference>
<dbReference type="STRING" id="1110509.Mhar_0337"/>
<dbReference type="PATRIC" id="fig|1110509.7.peg.377"/>
<dbReference type="HOGENOM" id="CLU_261339_0_0_2"/>